<evidence type="ECO:0000313" key="3">
    <source>
        <dbReference type="Proteomes" id="UP000199541"/>
    </source>
</evidence>
<dbReference type="EMBL" id="FNOB01000008">
    <property type="protein sequence ID" value="SDW97180.1"/>
    <property type="molecule type" value="Genomic_DNA"/>
</dbReference>
<evidence type="ECO:0000313" key="1">
    <source>
        <dbReference type="EMBL" id="GHE01657.1"/>
    </source>
</evidence>
<name>A0AAN4ZZN7_9RHOB</name>
<gene>
    <name evidence="1" type="ORF">GCM10008024_17840</name>
    <name evidence="2" type="ORF">SAMN05444006_108166</name>
</gene>
<evidence type="ECO:0000313" key="2">
    <source>
        <dbReference type="EMBL" id="SDW97180.1"/>
    </source>
</evidence>
<organism evidence="1 4">
    <name type="scientific">Allgaiera indica</name>
    <dbReference type="NCBI Taxonomy" id="765699"/>
    <lineage>
        <taxon>Bacteria</taxon>
        <taxon>Pseudomonadati</taxon>
        <taxon>Pseudomonadota</taxon>
        <taxon>Alphaproteobacteria</taxon>
        <taxon>Rhodobacterales</taxon>
        <taxon>Paracoccaceae</taxon>
        <taxon>Allgaiera</taxon>
    </lineage>
</organism>
<dbReference type="Proteomes" id="UP000199541">
    <property type="component" value="Unassembled WGS sequence"/>
</dbReference>
<reference evidence="1" key="1">
    <citation type="journal article" date="2014" name="Int. J. Syst. Evol. Microbiol.">
        <title>Complete genome sequence of Corynebacterium casei LMG S-19264T (=DSM 44701T), isolated from a smear-ripened cheese.</title>
        <authorList>
            <consortium name="US DOE Joint Genome Institute (JGI-PGF)"/>
            <person name="Walter F."/>
            <person name="Albersmeier A."/>
            <person name="Kalinowski J."/>
            <person name="Ruckert C."/>
        </authorList>
    </citation>
    <scope>NUCLEOTIDE SEQUENCE</scope>
    <source>
        <strain evidence="1">CGMCC 1.10859</strain>
    </source>
</reference>
<proteinExistence type="predicted"/>
<dbReference type="Proteomes" id="UP000634647">
    <property type="component" value="Unassembled WGS sequence"/>
</dbReference>
<keyword evidence="3" id="KW-1185">Reference proteome</keyword>
<evidence type="ECO:0000313" key="4">
    <source>
        <dbReference type="Proteomes" id="UP000634647"/>
    </source>
</evidence>
<reference evidence="1" key="3">
    <citation type="submission" date="2023-06" db="EMBL/GenBank/DDBJ databases">
        <authorList>
            <person name="Sun Q."/>
            <person name="Zhou Y."/>
        </authorList>
    </citation>
    <scope>NUCLEOTIDE SEQUENCE</scope>
    <source>
        <strain evidence="1">CGMCC 1.10859</strain>
    </source>
</reference>
<sequence length="132" mass="13724">MKLSNIAALLSDNSAQNPLWLLNNAAIAPMVAGMNRHLILTALAALLALTLAAPASADCYADYKAKKGDPLRLSYGVIQLSGGACASKQAAAPEISRRIAKGGWTLLTVVSIFGPDGLAQRKASAGANFLRY</sequence>
<dbReference type="AlphaFoldDB" id="A0AAN4ZZN7"/>
<protein>
    <submittedName>
        <fullName evidence="1">Uncharacterized protein</fullName>
    </submittedName>
</protein>
<dbReference type="RefSeq" id="WP_373296449.1">
    <property type="nucleotide sequence ID" value="NZ_BNAB01000007.1"/>
</dbReference>
<comment type="caution">
    <text evidence="1">The sequence shown here is derived from an EMBL/GenBank/DDBJ whole genome shotgun (WGS) entry which is preliminary data.</text>
</comment>
<accession>A0AAN4ZZN7</accession>
<reference evidence="2 3" key="2">
    <citation type="submission" date="2016-10" db="EMBL/GenBank/DDBJ databases">
        <authorList>
            <person name="Varghese N."/>
            <person name="Submissions S."/>
        </authorList>
    </citation>
    <scope>NUCLEOTIDE SEQUENCE [LARGE SCALE GENOMIC DNA]</scope>
    <source>
        <strain evidence="2 3">DSM 24802</strain>
    </source>
</reference>
<dbReference type="EMBL" id="BNAB01000007">
    <property type="protein sequence ID" value="GHE01657.1"/>
    <property type="molecule type" value="Genomic_DNA"/>
</dbReference>